<comment type="caution">
    <text evidence="13">The sequence shown here is derived from an EMBL/GenBank/DDBJ whole genome shotgun (WGS) entry which is preliminary data.</text>
</comment>
<evidence type="ECO:0000313" key="13">
    <source>
        <dbReference type="EMBL" id="CAB3364423.1"/>
    </source>
</evidence>
<keyword evidence="10" id="KW-0739">Sodium transport</keyword>
<gene>
    <name evidence="13" type="ORF">CLODIP_2_CD09250</name>
</gene>
<evidence type="ECO:0000256" key="4">
    <source>
        <dbReference type="ARBA" id="ARBA00022475"/>
    </source>
</evidence>
<dbReference type="Proteomes" id="UP000494165">
    <property type="component" value="Unassembled WGS sequence"/>
</dbReference>
<proteinExistence type="inferred from homology"/>
<sequence>MLYIPVVIYVAALAFSQVTGINVHLVTPVTCIVCIFYTTMGGMRAVVWTDALQTVVMVSAMIFVMVLGAAKLGGWGQVWEINEAGGRLQFFNMDPDPFQRQTFWTALIGIYFMFLADCAIGQSFVQRYLSVPDQTTAIKTVWIFAIGLSVTLLLSVANGLLLYASYAGCDPVLAKRASKPDQLLPLFVMDVAGHIPGFVGLFVAGVFSAALSSMSTGLNSLSGVLVSDLLSNVLSKKISTGYWLRIVTAVVGFVCVALVYVVENMGVILQGMHSLNGITSGTMLGLFLLGIFCPKANSKGALVGSAVSLCSLGFIVFGAQYSRNTGSLVDNVLPVSVDNCTFTTNFTLSQSDGLKQESEEAWLIFKISFRYYTLLGVLIVLIVGNLVSIFSDSQDIKDKPINRDLFCPLVHRFLPNKAEEEEMPETNVLMYQHNKE</sequence>
<keyword evidence="14" id="KW-1185">Reference proteome</keyword>
<accession>A0A8S1C554</accession>
<feature type="transmembrane region" description="Helical" evidence="12">
    <location>
        <begin position="186"/>
        <end position="211"/>
    </location>
</feature>
<dbReference type="PROSITE" id="PS50283">
    <property type="entry name" value="NA_SOLUT_SYMP_3"/>
    <property type="match status" value="1"/>
</dbReference>
<keyword evidence="6 12" id="KW-1133">Transmembrane helix</keyword>
<feature type="transmembrane region" description="Helical" evidence="12">
    <location>
        <begin position="242"/>
        <end position="262"/>
    </location>
</feature>
<dbReference type="InterPro" id="IPR038377">
    <property type="entry name" value="Na/Glc_symporter_sf"/>
</dbReference>
<dbReference type="GO" id="GO:0005886">
    <property type="term" value="C:plasma membrane"/>
    <property type="evidence" value="ECO:0007669"/>
    <property type="project" value="UniProtKB-SubCell"/>
</dbReference>
<keyword evidence="3" id="KW-0813">Transport</keyword>
<feature type="transmembrane region" description="Helical" evidence="12">
    <location>
        <begin position="141"/>
        <end position="166"/>
    </location>
</feature>
<dbReference type="Pfam" id="PF00474">
    <property type="entry name" value="SSF"/>
    <property type="match status" value="1"/>
</dbReference>
<feature type="transmembrane region" description="Helical" evidence="12">
    <location>
        <begin position="300"/>
        <end position="321"/>
    </location>
</feature>
<dbReference type="GO" id="GO:0015293">
    <property type="term" value="F:symporter activity"/>
    <property type="evidence" value="ECO:0007669"/>
    <property type="project" value="TreeGrafter"/>
</dbReference>
<keyword evidence="8" id="KW-0406">Ion transport</keyword>
<comment type="subcellular location">
    <subcellularLocation>
        <location evidence="1">Cell membrane</location>
        <topology evidence="1">Multi-pass membrane protein</topology>
    </subcellularLocation>
</comment>
<keyword evidence="9 12" id="KW-0472">Membrane</keyword>
<dbReference type="GO" id="GO:0006814">
    <property type="term" value="P:sodium ion transport"/>
    <property type="evidence" value="ECO:0007669"/>
    <property type="project" value="UniProtKB-KW"/>
</dbReference>
<evidence type="ECO:0000256" key="8">
    <source>
        <dbReference type="ARBA" id="ARBA00023065"/>
    </source>
</evidence>
<feature type="transmembrane region" description="Helical" evidence="12">
    <location>
        <begin position="371"/>
        <end position="390"/>
    </location>
</feature>
<dbReference type="OrthoDB" id="6132759at2759"/>
<dbReference type="PANTHER" id="PTHR42985">
    <property type="entry name" value="SODIUM-COUPLED MONOCARBOXYLATE TRANSPORTER"/>
    <property type="match status" value="1"/>
</dbReference>
<feature type="transmembrane region" description="Helical" evidence="12">
    <location>
        <begin position="274"/>
        <end position="293"/>
    </location>
</feature>
<comment type="similarity">
    <text evidence="2 11">Belongs to the sodium:solute symporter (SSF) (TC 2.A.21) family.</text>
</comment>
<dbReference type="NCBIfam" id="TIGR00813">
    <property type="entry name" value="sss"/>
    <property type="match status" value="1"/>
</dbReference>
<evidence type="ECO:0000256" key="5">
    <source>
        <dbReference type="ARBA" id="ARBA00022692"/>
    </source>
</evidence>
<keyword evidence="4" id="KW-1003">Cell membrane</keyword>
<name>A0A8S1C554_9INSE</name>
<keyword evidence="5 12" id="KW-0812">Transmembrane</keyword>
<dbReference type="InterPro" id="IPR051163">
    <property type="entry name" value="Sodium:Solute_Symporter_SSF"/>
</dbReference>
<feature type="transmembrane region" description="Helical" evidence="12">
    <location>
        <begin position="102"/>
        <end position="120"/>
    </location>
</feature>
<evidence type="ECO:0000256" key="11">
    <source>
        <dbReference type="RuleBase" id="RU362091"/>
    </source>
</evidence>
<evidence type="ECO:0000256" key="10">
    <source>
        <dbReference type="ARBA" id="ARBA00023201"/>
    </source>
</evidence>
<organism evidence="13 14">
    <name type="scientific">Cloeon dipterum</name>
    <dbReference type="NCBI Taxonomy" id="197152"/>
    <lineage>
        <taxon>Eukaryota</taxon>
        <taxon>Metazoa</taxon>
        <taxon>Ecdysozoa</taxon>
        <taxon>Arthropoda</taxon>
        <taxon>Hexapoda</taxon>
        <taxon>Insecta</taxon>
        <taxon>Pterygota</taxon>
        <taxon>Palaeoptera</taxon>
        <taxon>Ephemeroptera</taxon>
        <taxon>Pisciforma</taxon>
        <taxon>Baetidae</taxon>
        <taxon>Cloeon</taxon>
    </lineage>
</organism>
<evidence type="ECO:0000256" key="1">
    <source>
        <dbReference type="ARBA" id="ARBA00004651"/>
    </source>
</evidence>
<dbReference type="AlphaFoldDB" id="A0A8S1C554"/>
<reference evidence="13 14" key="1">
    <citation type="submission" date="2020-04" db="EMBL/GenBank/DDBJ databases">
        <authorList>
            <person name="Alioto T."/>
            <person name="Alioto T."/>
            <person name="Gomez Garrido J."/>
        </authorList>
    </citation>
    <scope>NUCLEOTIDE SEQUENCE [LARGE SCALE GENOMIC DNA]</scope>
</reference>
<evidence type="ECO:0000256" key="12">
    <source>
        <dbReference type="SAM" id="Phobius"/>
    </source>
</evidence>
<dbReference type="InterPro" id="IPR001734">
    <property type="entry name" value="Na/solute_symporter"/>
</dbReference>
<evidence type="ECO:0000256" key="2">
    <source>
        <dbReference type="ARBA" id="ARBA00006434"/>
    </source>
</evidence>
<evidence type="ECO:0000256" key="9">
    <source>
        <dbReference type="ARBA" id="ARBA00023136"/>
    </source>
</evidence>
<evidence type="ECO:0000256" key="3">
    <source>
        <dbReference type="ARBA" id="ARBA00022448"/>
    </source>
</evidence>
<evidence type="ECO:0000256" key="7">
    <source>
        <dbReference type="ARBA" id="ARBA00023053"/>
    </source>
</evidence>
<dbReference type="PANTHER" id="PTHR42985:SF21">
    <property type="entry name" value="SODIUM-DEPENDENT MULTIVITAMIN TRANSPORTER-LIKE PROTEIN"/>
    <property type="match status" value="1"/>
</dbReference>
<evidence type="ECO:0000256" key="6">
    <source>
        <dbReference type="ARBA" id="ARBA00022989"/>
    </source>
</evidence>
<keyword evidence="7" id="KW-0915">Sodium</keyword>
<feature type="transmembrane region" description="Helical" evidence="12">
    <location>
        <begin position="6"/>
        <end position="39"/>
    </location>
</feature>
<feature type="transmembrane region" description="Helical" evidence="12">
    <location>
        <begin position="51"/>
        <end position="70"/>
    </location>
</feature>
<dbReference type="EMBL" id="CADEPI010000016">
    <property type="protein sequence ID" value="CAB3364423.1"/>
    <property type="molecule type" value="Genomic_DNA"/>
</dbReference>
<protein>
    <submittedName>
        <fullName evidence="13">Uncharacterized protein</fullName>
    </submittedName>
</protein>
<evidence type="ECO:0000313" key="14">
    <source>
        <dbReference type="Proteomes" id="UP000494165"/>
    </source>
</evidence>
<dbReference type="Gene3D" id="1.20.1730.10">
    <property type="entry name" value="Sodium/glucose cotransporter"/>
    <property type="match status" value="1"/>
</dbReference>